<evidence type="ECO:0000256" key="7">
    <source>
        <dbReference type="ARBA" id="ARBA00022741"/>
    </source>
</evidence>
<dbReference type="Gene3D" id="3.30.200.20">
    <property type="entry name" value="Phosphorylase Kinase, domain 1"/>
    <property type="match status" value="1"/>
</dbReference>
<dbReference type="SUPFAM" id="SSF52058">
    <property type="entry name" value="L domain-like"/>
    <property type="match status" value="2"/>
</dbReference>
<evidence type="ECO:0000313" key="16">
    <source>
        <dbReference type="Proteomes" id="UP001318860"/>
    </source>
</evidence>
<dbReference type="InterPro" id="IPR003591">
    <property type="entry name" value="Leu-rich_rpt_typical-subtyp"/>
</dbReference>
<dbReference type="PROSITE" id="PS00108">
    <property type="entry name" value="PROTEIN_KINASE_ST"/>
    <property type="match status" value="1"/>
</dbReference>
<keyword evidence="16" id="KW-1185">Reference proteome</keyword>
<dbReference type="PROSITE" id="PS00107">
    <property type="entry name" value="PROTEIN_KINASE_ATP"/>
    <property type="match status" value="1"/>
</dbReference>
<dbReference type="InterPro" id="IPR051809">
    <property type="entry name" value="Plant_receptor-like_S/T_kinase"/>
</dbReference>
<keyword evidence="9 12" id="KW-0067">ATP-binding</keyword>
<feature type="transmembrane region" description="Helical" evidence="13">
    <location>
        <begin position="645"/>
        <end position="665"/>
    </location>
</feature>
<name>A0ABR0U0Y4_REHGL</name>
<keyword evidence="11 13" id="KW-0472">Membrane</keyword>
<dbReference type="InterPro" id="IPR032675">
    <property type="entry name" value="LRR_dom_sf"/>
</dbReference>
<evidence type="ECO:0000256" key="13">
    <source>
        <dbReference type="SAM" id="Phobius"/>
    </source>
</evidence>
<dbReference type="Pfam" id="PF00560">
    <property type="entry name" value="LRR_1"/>
    <property type="match status" value="10"/>
</dbReference>
<dbReference type="SMART" id="SM00220">
    <property type="entry name" value="S_TKc"/>
    <property type="match status" value="1"/>
</dbReference>
<keyword evidence="8" id="KW-0418">Kinase</keyword>
<feature type="domain" description="Protein kinase" evidence="14">
    <location>
        <begin position="698"/>
        <end position="998"/>
    </location>
</feature>
<dbReference type="EMBL" id="JABTTQ020003506">
    <property type="protein sequence ID" value="KAK6115966.1"/>
    <property type="molecule type" value="Genomic_DNA"/>
</dbReference>
<feature type="transmembrane region" description="Helical" evidence="13">
    <location>
        <begin position="7"/>
        <end position="25"/>
    </location>
</feature>
<dbReference type="InterPro" id="IPR017441">
    <property type="entry name" value="Protein_kinase_ATP_BS"/>
</dbReference>
<evidence type="ECO:0000313" key="15">
    <source>
        <dbReference type="EMBL" id="KAK6115966.1"/>
    </source>
</evidence>
<evidence type="ECO:0000256" key="10">
    <source>
        <dbReference type="ARBA" id="ARBA00022989"/>
    </source>
</evidence>
<dbReference type="PANTHER" id="PTHR27008">
    <property type="entry name" value="OS04G0122200 PROTEIN"/>
    <property type="match status" value="1"/>
</dbReference>
<keyword evidence="5 13" id="KW-0812">Transmembrane</keyword>
<evidence type="ECO:0000256" key="6">
    <source>
        <dbReference type="ARBA" id="ARBA00022737"/>
    </source>
</evidence>
<evidence type="ECO:0000256" key="3">
    <source>
        <dbReference type="ARBA" id="ARBA00022614"/>
    </source>
</evidence>
<feature type="binding site" evidence="12">
    <location>
        <position position="725"/>
    </location>
    <ligand>
        <name>ATP</name>
        <dbReference type="ChEBI" id="CHEBI:30616"/>
    </ligand>
</feature>
<evidence type="ECO:0000256" key="2">
    <source>
        <dbReference type="ARBA" id="ARBA00008684"/>
    </source>
</evidence>
<evidence type="ECO:0000256" key="9">
    <source>
        <dbReference type="ARBA" id="ARBA00022840"/>
    </source>
</evidence>
<dbReference type="InterPro" id="IPR000719">
    <property type="entry name" value="Prot_kinase_dom"/>
</dbReference>
<dbReference type="Proteomes" id="UP001318860">
    <property type="component" value="Unassembled WGS sequence"/>
</dbReference>
<keyword evidence="4" id="KW-0808">Transferase</keyword>
<reference evidence="15 16" key="1">
    <citation type="journal article" date="2021" name="Comput. Struct. Biotechnol. J.">
        <title>De novo genome assembly of the potent medicinal plant Rehmannia glutinosa using nanopore technology.</title>
        <authorList>
            <person name="Ma L."/>
            <person name="Dong C."/>
            <person name="Song C."/>
            <person name="Wang X."/>
            <person name="Zheng X."/>
            <person name="Niu Y."/>
            <person name="Chen S."/>
            <person name="Feng W."/>
        </authorList>
    </citation>
    <scope>NUCLEOTIDE SEQUENCE [LARGE SCALE GENOMIC DNA]</scope>
    <source>
        <strain evidence="15">DH-2019</strain>
    </source>
</reference>
<keyword evidence="10 13" id="KW-1133">Transmembrane helix</keyword>
<dbReference type="Pfam" id="PF08263">
    <property type="entry name" value="LRRNT_2"/>
    <property type="match status" value="1"/>
</dbReference>
<evidence type="ECO:0000256" key="11">
    <source>
        <dbReference type="ARBA" id="ARBA00023136"/>
    </source>
</evidence>
<evidence type="ECO:0000256" key="8">
    <source>
        <dbReference type="ARBA" id="ARBA00022777"/>
    </source>
</evidence>
<keyword evidence="7 12" id="KW-0547">Nucleotide-binding</keyword>
<dbReference type="SMART" id="SM00369">
    <property type="entry name" value="LRR_TYP"/>
    <property type="match status" value="8"/>
</dbReference>
<sequence length="1009" mass="110309">MEFLGSFIIIIKFLIVLVLGSYHMLEASPLSITTDKEALISFKSQIFIEHPNNPLSTWDQNLSPCNWSGVSCNELGQRVVGIDLSGLRMTGSISPHIGNLSFLRSLELQNNQLNGELPDQLGDLVRLRTLNVSFNSIGGVIPSNISQCKDLRILDLMQNQISGRIPIEISYFTQLQVLNLARNQLSGDLPSFLSNISSLVDLNLGTNELSGPIPSDLGRLMNLKFLDLTINNLTGSVPPSIYNMSSLVYLALASNNLWGELPEDIGITLPNLLGLNICFNKFNGTIPWSLHNLTNIQAIRIAHNLFHGSVPPGLGNLRNLEMYNIGFNSIVSSGQGGLDFLEFLTNSTRLNFLAVDFNLLEGVIPKSIGNLSRVLTKLYMGGNDIYGTIPSSIGELRALDLLNLSYCSLSGEIPSEIGLLNELRVLGLANNKFSGKLPNSLGNLQLLTRIDLSKNKLVGSMPNTLGNLQNLISMDLSDNMLNGSIPTEILNLPGLSAFLNLSKNHLTGPLPVEIGLLENVAVINISDNMLSGNIPISIGDCKSLEQLSLARNMLSGPIPDNLGSVRGLETVDLSSNQLSGEIPFDLQNLLSLQLLNLSFNNLEGQVPTGGVFADPSKVHLKSNENLCLGLSCKIPGESGRKLTSVYIIVSVAVVISLCFAIGLICHFRRGKGRVIDSFETLHPQMISYDELRVATDNFDEKNLIGQGSFGSVYKGLVQGVAMAIKVLDTTMAKSRKTFLAECEALRNVRHRNLIKLTTVCSSIDSKNEEFLALIFEFMSNGNLDDWITGKRRHENGMRLNVIDRLRVAIGIASALDYLHNETEVPIVHCDLKPSNVLLDSDMTPKVGDFGLAKLLLDTDNQMSLTSTHTLRGSIGYIPPEYGYGEKPSTAGDVYSYGILLLELFTGRNPTHEIFTGGLSLKNWMQMHFPTNVDQVLDFELLQLTNNFGDEGRCSKPLSQRDCLITVFEVGLSCAAESPDARIAIGDALRKLKNVEEMLRKQELVDGGEC</sequence>
<evidence type="ECO:0000259" key="14">
    <source>
        <dbReference type="PROSITE" id="PS50011"/>
    </source>
</evidence>
<comment type="subcellular location">
    <subcellularLocation>
        <location evidence="1">Membrane</location>
    </subcellularLocation>
</comment>
<gene>
    <name evidence="15" type="ORF">DH2020_008235</name>
</gene>
<dbReference type="PANTHER" id="PTHR27008:SF357">
    <property type="entry name" value="PROTEIN KINASE DOMAIN-CONTAINING PROTEIN"/>
    <property type="match status" value="1"/>
</dbReference>
<evidence type="ECO:0000256" key="4">
    <source>
        <dbReference type="ARBA" id="ARBA00022679"/>
    </source>
</evidence>
<organism evidence="15 16">
    <name type="scientific">Rehmannia glutinosa</name>
    <name type="common">Chinese foxglove</name>
    <dbReference type="NCBI Taxonomy" id="99300"/>
    <lineage>
        <taxon>Eukaryota</taxon>
        <taxon>Viridiplantae</taxon>
        <taxon>Streptophyta</taxon>
        <taxon>Embryophyta</taxon>
        <taxon>Tracheophyta</taxon>
        <taxon>Spermatophyta</taxon>
        <taxon>Magnoliopsida</taxon>
        <taxon>eudicotyledons</taxon>
        <taxon>Gunneridae</taxon>
        <taxon>Pentapetalae</taxon>
        <taxon>asterids</taxon>
        <taxon>lamiids</taxon>
        <taxon>Lamiales</taxon>
        <taxon>Orobanchaceae</taxon>
        <taxon>Rehmannieae</taxon>
        <taxon>Rehmannia</taxon>
    </lineage>
</organism>
<dbReference type="InterPro" id="IPR013210">
    <property type="entry name" value="LRR_N_plant-typ"/>
</dbReference>
<dbReference type="Gene3D" id="3.80.10.10">
    <property type="entry name" value="Ribonuclease Inhibitor"/>
    <property type="match status" value="3"/>
</dbReference>
<evidence type="ECO:0000256" key="1">
    <source>
        <dbReference type="ARBA" id="ARBA00004370"/>
    </source>
</evidence>
<dbReference type="InterPro" id="IPR011009">
    <property type="entry name" value="Kinase-like_dom_sf"/>
</dbReference>
<protein>
    <recommendedName>
        <fullName evidence="14">Protein kinase domain-containing protein</fullName>
    </recommendedName>
</protein>
<dbReference type="Gene3D" id="1.10.510.10">
    <property type="entry name" value="Transferase(Phosphotransferase) domain 1"/>
    <property type="match status" value="1"/>
</dbReference>
<evidence type="ECO:0000256" key="12">
    <source>
        <dbReference type="PROSITE-ProRule" id="PRU10141"/>
    </source>
</evidence>
<dbReference type="SUPFAM" id="SSF56112">
    <property type="entry name" value="Protein kinase-like (PK-like)"/>
    <property type="match status" value="1"/>
</dbReference>
<dbReference type="Pfam" id="PF00069">
    <property type="entry name" value="Pkinase"/>
    <property type="match status" value="1"/>
</dbReference>
<proteinExistence type="inferred from homology"/>
<evidence type="ECO:0000256" key="5">
    <source>
        <dbReference type="ARBA" id="ARBA00022692"/>
    </source>
</evidence>
<comment type="similarity">
    <text evidence="2">Belongs to the protein kinase superfamily. Ser/Thr protein kinase family.</text>
</comment>
<comment type="caution">
    <text evidence="15">The sequence shown here is derived from an EMBL/GenBank/DDBJ whole genome shotgun (WGS) entry which is preliminary data.</text>
</comment>
<accession>A0ABR0U0Y4</accession>
<dbReference type="InterPro" id="IPR001611">
    <property type="entry name" value="Leu-rich_rpt"/>
</dbReference>
<dbReference type="InterPro" id="IPR008271">
    <property type="entry name" value="Ser/Thr_kinase_AS"/>
</dbReference>
<dbReference type="PROSITE" id="PS50011">
    <property type="entry name" value="PROTEIN_KINASE_DOM"/>
    <property type="match status" value="1"/>
</dbReference>
<keyword evidence="6" id="KW-0677">Repeat</keyword>
<keyword evidence="3" id="KW-0433">Leucine-rich repeat</keyword>